<dbReference type="Proteomes" id="UP000828390">
    <property type="component" value="Unassembled WGS sequence"/>
</dbReference>
<feature type="compositionally biased region" description="Pro residues" evidence="1">
    <location>
        <begin position="14"/>
        <end position="27"/>
    </location>
</feature>
<evidence type="ECO:0000256" key="1">
    <source>
        <dbReference type="SAM" id="MobiDB-lite"/>
    </source>
</evidence>
<dbReference type="AlphaFoldDB" id="A0A9D4RSH1"/>
<sequence length="84" mass="9220">MSDNKHFLSTAPTPVAPKAPGISPPQSVPLRVLSTPEPPTVAMPTVTPSPRPSGTKFRLIMLYKVIHHSWLPSLLQIISLFRIQ</sequence>
<reference evidence="2" key="1">
    <citation type="journal article" date="2019" name="bioRxiv">
        <title>The Genome of the Zebra Mussel, Dreissena polymorpha: A Resource for Invasive Species Research.</title>
        <authorList>
            <person name="McCartney M.A."/>
            <person name="Auch B."/>
            <person name="Kono T."/>
            <person name="Mallez S."/>
            <person name="Zhang Y."/>
            <person name="Obille A."/>
            <person name="Becker A."/>
            <person name="Abrahante J.E."/>
            <person name="Garbe J."/>
            <person name="Badalamenti J.P."/>
            <person name="Herman A."/>
            <person name="Mangelson H."/>
            <person name="Liachko I."/>
            <person name="Sullivan S."/>
            <person name="Sone E.D."/>
            <person name="Koren S."/>
            <person name="Silverstein K.A.T."/>
            <person name="Beckman K.B."/>
            <person name="Gohl D.M."/>
        </authorList>
    </citation>
    <scope>NUCLEOTIDE SEQUENCE</scope>
    <source>
        <strain evidence="2">Duluth1</strain>
        <tissue evidence="2">Whole animal</tissue>
    </source>
</reference>
<feature type="region of interest" description="Disordered" evidence="1">
    <location>
        <begin position="1"/>
        <end position="51"/>
    </location>
</feature>
<protein>
    <submittedName>
        <fullName evidence="2">Uncharacterized protein</fullName>
    </submittedName>
</protein>
<keyword evidence="3" id="KW-1185">Reference proteome</keyword>
<dbReference type="EMBL" id="JAIWYP010000001">
    <property type="protein sequence ID" value="KAH3876962.1"/>
    <property type="molecule type" value="Genomic_DNA"/>
</dbReference>
<reference evidence="2" key="2">
    <citation type="submission" date="2020-11" db="EMBL/GenBank/DDBJ databases">
        <authorList>
            <person name="McCartney M.A."/>
            <person name="Auch B."/>
            <person name="Kono T."/>
            <person name="Mallez S."/>
            <person name="Becker A."/>
            <person name="Gohl D.M."/>
            <person name="Silverstein K.A.T."/>
            <person name="Koren S."/>
            <person name="Bechman K.B."/>
            <person name="Herman A."/>
            <person name="Abrahante J.E."/>
            <person name="Garbe J."/>
        </authorList>
    </citation>
    <scope>NUCLEOTIDE SEQUENCE</scope>
    <source>
        <strain evidence="2">Duluth1</strain>
        <tissue evidence="2">Whole animal</tissue>
    </source>
</reference>
<organism evidence="2 3">
    <name type="scientific">Dreissena polymorpha</name>
    <name type="common">Zebra mussel</name>
    <name type="synonym">Mytilus polymorpha</name>
    <dbReference type="NCBI Taxonomy" id="45954"/>
    <lineage>
        <taxon>Eukaryota</taxon>
        <taxon>Metazoa</taxon>
        <taxon>Spiralia</taxon>
        <taxon>Lophotrochozoa</taxon>
        <taxon>Mollusca</taxon>
        <taxon>Bivalvia</taxon>
        <taxon>Autobranchia</taxon>
        <taxon>Heteroconchia</taxon>
        <taxon>Euheterodonta</taxon>
        <taxon>Imparidentia</taxon>
        <taxon>Neoheterodontei</taxon>
        <taxon>Myida</taxon>
        <taxon>Dreissenoidea</taxon>
        <taxon>Dreissenidae</taxon>
        <taxon>Dreissena</taxon>
    </lineage>
</organism>
<evidence type="ECO:0000313" key="2">
    <source>
        <dbReference type="EMBL" id="KAH3876962.1"/>
    </source>
</evidence>
<proteinExistence type="predicted"/>
<comment type="caution">
    <text evidence="2">The sequence shown here is derived from an EMBL/GenBank/DDBJ whole genome shotgun (WGS) entry which is preliminary data.</text>
</comment>
<name>A0A9D4RSH1_DREPO</name>
<evidence type="ECO:0000313" key="3">
    <source>
        <dbReference type="Proteomes" id="UP000828390"/>
    </source>
</evidence>
<gene>
    <name evidence="2" type="ORF">DPMN_000815</name>
</gene>
<accession>A0A9D4RSH1</accession>
<feature type="compositionally biased region" description="Pro residues" evidence="1">
    <location>
        <begin position="36"/>
        <end position="51"/>
    </location>
</feature>